<reference evidence="4 5" key="1">
    <citation type="submission" date="2017-03" db="EMBL/GenBank/DDBJ databases">
        <authorList>
            <person name="Afonso C.L."/>
            <person name="Miller P.J."/>
            <person name="Scott M.A."/>
            <person name="Spackman E."/>
            <person name="Goraichik I."/>
            <person name="Dimitrov K.M."/>
            <person name="Suarez D.L."/>
            <person name="Swayne D.E."/>
        </authorList>
    </citation>
    <scope>NUCLEOTIDE SEQUENCE [LARGE SCALE GENOMIC DNA]</scope>
    <source>
        <strain evidence="4 5">CECT 8287</strain>
    </source>
</reference>
<dbReference type="InterPro" id="IPR036513">
    <property type="entry name" value="STAS_dom_sf"/>
</dbReference>
<keyword evidence="5" id="KW-1185">Reference proteome</keyword>
<accession>A0A1Y5TXK2</accession>
<organism evidence="4 5">
    <name type="scientific">Roseovarius litorisediminis</name>
    <dbReference type="NCBI Taxonomy" id="1312363"/>
    <lineage>
        <taxon>Bacteria</taxon>
        <taxon>Pseudomonadati</taxon>
        <taxon>Pseudomonadota</taxon>
        <taxon>Alphaproteobacteria</taxon>
        <taxon>Rhodobacterales</taxon>
        <taxon>Roseobacteraceae</taxon>
        <taxon>Roseovarius</taxon>
    </lineage>
</organism>
<feature type="domain" description="STAS" evidence="3">
    <location>
        <begin position="1"/>
        <end position="110"/>
    </location>
</feature>
<dbReference type="CDD" id="cd07043">
    <property type="entry name" value="STAS_anti-anti-sigma_factors"/>
    <property type="match status" value="1"/>
</dbReference>
<evidence type="ECO:0000313" key="5">
    <source>
        <dbReference type="Proteomes" id="UP000193827"/>
    </source>
</evidence>
<dbReference type="PROSITE" id="PS50801">
    <property type="entry name" value="STAS"/>
    <property type="match status" value="1"/>
</dbReference>
<dbReference type="NCBIfam" id="TIGR00377">
    <property type="entry name" value="ant_ant_sig"/>
    <property type="match status" value="1"/>
</dbReference>
<evidence type="ECO:0000313" key="4">
    <source>
        <dbReference type="EMBL" id="SLN70838.1"/>
    </source>
</evidence>
<dbReference type="Gene3D" id="3.30.750.24">
    <property type="entry name" value="STAS domain"/>
    <property type="match status" value="1"/>
</dbReference>
<evidence type="ECO:0000259" key="3">
    <source>
        <dbReference type="PROSITE" id="PS50801"/>
    </source>
</evidence>
<name>A0A1Y5TXK2_9RHOB</name>
<dbReference type="InterPro" id="IPR002645">
    <property type="entry name" value="STAS_dom"/>
</dbReference>
<proteinExistence type="inferred from homology"/>
<dbReference type="Pfam" id="PF01740">
    <property type="entry name" value="STAS"/>
    <property type="match status" value="1"/>
</dbReference>
<dbReference type="Proteomes" id="UP000193827">
    <property type="component" value="Unassembled WGS sequence"/>
</dbReference>
<sequence>MEITTKNVAGITFVYLSGDIKSTTSGEVMDALVSLVKGGANKLLLNVREVDFISSAGLRSILVAAKLLTNSNGQMRICSANESVKKVLKTSGFTSLVNLYPDENEALAAFT</sequence>
<evidence type="ECO:0000256" key="2">
    <source>
        <dbReference type="RuleBase" id="RU003749"/>
    </source>
</evidence>
<evidence type="ECO:0000256" key="1">
    <source>
        <dbReference type="ARBA" id="ARBA00009013"/>
    </source>
</evidence>
<dbReference type="AlphaFoldDB" id="A0A1Y5TXK2"/>
<protein>
    <recommendedName>
        <fullName evidence="2">Anti-sigma factor antagonist</fullName>
    </recommendedName>
</protein>
<dbReference type="SUPFAM" id="SSF52091">
    <property type="entry name" value="SpoIIaa-like"/>
    <property type="match status" value="1"/>
</dbReference>
<dbReference type="EMBL" id="FWFL01000023">
    <property type="protein sequence ID" value="SLN70838.1"/>
    <property type="molecule type" value="Genomic_DNA"/>
</dbReference>
<dbReference type="GO" id="GO:0043856">
    <property type="term" value="F:anti-sigma factor antagonist activity"/>
    <property type="evidence" value="ECO:0007669"/>
    <property type="project" value="InterPro"/>
</dbReference>
<comment type="similarity">
    <text evidence="1 2">Belongs to the anti-sigma-factor antagonist family.</text>
</comment>
<gene>
    <name evidence="4" type="primary">btrV</name>
    <name evidence="4" type="ORF">PEL8287_03928</name>
</gene>
<dbReference type="InterPro" id="IPR003658">
    <property type="entry name" value="Anti-sigma_ant"/>
</dbReference>
<dbReference type="PANTHER" id="PTHR33495">
    <property type="entry name" value="ANTI-SIGMA FACTOR ANTAGONIST TM_1081-RELATED-RELATED"/>
    <property type="match status" value="1"/>
</dbReference>